<dbReference type="AlphaFoldDB" id="A0A1I2GK99"/>
<dbReference type="InterPro" id="IPR014284">
    <property type="entry name" value="RNA_pol_sigma-70_dom"/>
</dbReference>
<dbReference type="InterPro" id="IPR013249">
    <property type="entry name" value="RNA_pol_sigma70_r4_t2"/>
</dbReference>
<feature type="domain" description="RNA polymerase sigma factor 70 region 4 type 2" evidence="6">
    <location>
        <begin position="125"/>
        <end position="175"/>
    </location>
</feature>
<dbReference type="GO" id="GO:0016987">
    <property type="term" value="F:sigma factor activity"/>
    <property type="evidence" value="ECO:0007669"/>
    <property type="project" value="UniProtKB-KW"/>
</dbReference>
<dbReference type="InterPro" id="IPR007627">
    <property type="entry name" value="RNA_pol_sigma70_r2"/>
</dbReference>
<dbReference type="EMBL" id="FONW01000003">
    <property type="protein sequence ID" value="SFF18354.1"/>
    <property type="molecule type" value="Genomic_DNA"/>
</dbReference>
<dbReference type="InterPro" id="IPR036388">
    <property type="entry name" value="WH-like_DNA-bd_sf"/>
</dbReference>
<keyword evidence="4" id="KW-0804">Transcription</keyword>
<dbReference type="InterPro" id="IPR039425">
    <property type="entry name" value="RNA_pol_sigma-70-like"/>
</dbReference>
<dbReference type="PANTHER" id="PTHR43133:SF46">
    <property type="entry name" value="RNA POLYMERASE SIGMA-70 FACTOR ECF SUBFAMILY"/>
    <property type="match status" value="1"/>
</dbReference>
<organism evidence="7 8">
    <name type="scientific">Sunxiuqinia elliptica</name>
    <dbReference type="NCBI Taxonomy" id="655355"/>
    <lineage>
        <taxon>Bacteria</taxon>
        <taxon>Pseudomonadati</taxon>
        <taxon>Bacteroidota</taxon>
        <taxon>Bacteroidia</taxon>
        <taxon>Marinilabiliales</taxon>
        <taxon>Prolixibacteraceae</taxon>
        <taxon>Sunxiuqinia</taxon>
    </lineage>
</organism>
<dbReference type="Gene3D" id="1.10.10.10">
    <property type="entry name" value="Winged helix-like DNA-binding domain superfamily/Winged helix DNA-binding domain"/>
    <property type="match status" value="1"/>
</dbReference>
<evidence type="ECO:0000256" key="1">
    <source>
        <dbReference type="ARBA" id="ARBA00010641"/>
    </source>
</evidence>
<dbReference type="SUPFAM" id="SSF88946">
    <property type="entry name" value="Sigma2 domain of RNA polymerase sigma factors"/>
    <property type="match status" value="1"/>
</dbReference>
<keyword evidence="8" id="KW-1185">Reference proteome</keyword>
<sequence>MKMDKNIWGEFKKGNSEATSHIYNRHVQILYRYGKKITSDSELIKDTIQELFLDLIRTRHNLSELDNIQFYLIKAFRRRILAELKKNTLVEKIEDRTSSSELTITYSYEEELIRKEHLTHREKIVQKGLKALTPKQREILFYRFTCNFDYSQICELMSLKYDSARKMTFRALQSLKQCLSKTDFNFFVIHFQLFEI</sequence>
<keyword evidence="3" id="KW-0731">Sigma factor</keyword>
<dbReference type="GO" id="GO:0006352">
    <property type="term" value="P:DNA-templated transcription initiation"/>
    <property type="evidence" value="ECO:0007669"/>
    <property type="project" value="InterPro"/>
</dbReference>
<evidence type="ECO:0000256" key="2">
    <source>
        <dbReference type="ARBA" id="ARBA00023015"/>
    </source>
</evidence>
<keyword evidence="2" id="KW-0805">Transcription regulation</keyword>
<dbReference type="InterPro" id="IPR013324">
    <property type="entry name" value="RNA_pol_sigma_r3/r4-like"/>
</dbReference>
<dbReference type="Gene3D" id="1.10.1740.10">
    <property type="match status" value="1"/>
</dbReference>
<reference evidence="7 8" key="1">
    <citation type="submission" date="2016-10" db="EMBL/GenBank/DDBJ databases">
        <authorList>
            <person name="de Groot N.N."/>
        </authorList>
    </citation>
    <scope>NUCLEOTIDE SEQUENCE [LARGE SCALE GENOMIC DNA]</scope>
    <source>
        <strain evidence="7 8">CGMCC 1.9156</strain>
    </source>
</reference>
<name>A0A1I2GK99_9BACT</name>
<proteinExistence type="inferred from homology"/>
<accession>A0A1I2GK99</accession>
<dbReference type="PANTHER" id="PTHR43133">
    <property type="entry name" value="RNA POLYMERASE ECF-TYPE SIGMA FACTO"/>
    <property type="match status" value="1"/>
</dbReference>
<dbReference type="Pfam" id="PF08281">
    <property type="entry name" value="Sigma70_r4_2"/>
    <property type="match status" value="1"/>
</dbReference>
<dbReference type="RefSeq" id="WP_093919469.1">
    <property type="nucleotide sequence ID" value="NZ_FONW01000003.1"/>
</dbReference>
<evidence type="ECO:0000256" key="3">
    <source>
        <dbReference type="ARBA" id="ARBA00023082"/>
    </source>
</evidence>
<comment type="similarity">
    <text evidence="1">Belongs to the sigma-70 factor family. ECF subfamily.</text>
</comment>
<dbReference type="InterPro" id="IPR013325">
    <property type="entry name" value="RNA_pol_sigma_r2"/>
</dbReference>
<feature type="domain" description="RNA polymerase sigma-70 region 2" evidence="5">
    <location>
        <begin position="22"/>
        <end position="87"/>
    </location>
</feature>
<dbReference type="GO" id="GO:0003677">
    <property type="term" value="F:DNA binding"/>
    <property type="evidence" value="ECO:0007669"/>
    <property type="project" value="InterPro"/>
</dbReference>
<evidence type="ECO:0000259" key="5">
    <source>
        <dbReference type="Pfam" id="PF04542"/>
    </source>
</evidence>
<evidence type="ECO:0000313" key="7">
    <source>
        <dbReference type="EMBL" id="SFF18354.1"/>
    </source>
</evidence>
<dbReference type="Proteomes" id="UP000198964">
    <property type="component" value="Unassembled WGS sequence"/>
</dbReference>
<protein>
    <submittedName>
        <fullName evidence="7">RNA polymerase sigma factor, sigma-70 family</fullName>
    </submittedName>
</protein>
<evidence type="ECO:0000259" key="6">
    <source>
        <dbReference type="Pfam" id="PF08281"/>
    </source>
</evidence>
<evidence type="ECO:0000256" key="4">
    <source>
        <dbReference type="ARBA" id="ARBA00023163"/>
    </source>
</evidence>
<dbReference type="SUPFAM" id="SSF88659">
    <property type="entry name" value="Sigma3 and sigma4 domains of RNA polymerase sigma factors"/>
    <property type="match status" value="1"/>
</dbReference>
<dbReference type="Pfam" id="PF04542">
    <property type="entry name" value="Sigma70_r2"/>
    <property type="match status" value="1"/>
</dbReference>
<dbReference type="STRING" id="655355.SAMN05216283_10330"/>
<evidence type="ECO:0000313" key="8">
    <source>
        <dbReference type="Proteomes" id="UP000198964"/>
    </source>
</evidence>
<gene>
    <name evidence="7" type="ORF">SAMN05216283_10330</name>
</gene>
<dbReference type="NCBIfam" id="TIGR02937">
    <property type="entry name" value="sigma70-ECF"/>
    <property type="match status" value="1"/>
</dbReference>